<evidence type="ECO:0000313" key="1">
    <source>
        <dbReference type="EMBL" id="GAL87783.1"/>
    </source>
</evidence>
<comment type="caution">
    <text evidence="1">The sequence shown here is derived from an EMBL/GenBank/DDBJ whole genome shotgun (WGS) entry which is preliminary data.</text>
</comment>
<name>A0A098LP21_9BACT</name>
<dbReference type="Proteomes" id="UP000030185">
    <property type="component" value="Unassembled WGS sequence"/>
</dbReference>
<proteinExistence type="predicted"/>
<organism evidence="1 2">
    <name type="scientific">Sporocytophaga myxococcoides</name>
    <dbReference type="NCBI Taxonomy" id="153721"/>
    <lineage>
        <taxon>Bacteria</taxon>
        <taxon>Pseudomonadati</taxon>
        <taxon>Bacteroidota</taxon>
        <taxon>Cytophagia</taxon>
        <taxon>Cytophagales</taxon>
        <taxon>Cytophagaceae</taxon>
        <taxon>Sporocytophaga</taxon>
    </lineage>
</organism>
<gene>
    <name evidence="1" type="ORF">MYP_5014</name>
</gene>
<reference evidence="1 2" key="1">
    <citation type="submission" date="2014-09" db="EMBL/GenBank/DDBJ databases">
        <title>Sporocytophaga myxococcoides PG-01 genome sequencing.</title>
        <authorList>
            <person name="Liu L."/>
            <person name="Gao P.J."/>
            <person name="Chen G.J."/>
            <person name="Wang L.S."/>
        </authorList>
    </citation>
    <scope>NUCLEOTIDE SEQUENCE [LARGE SCALE GENOMIC DNA]</scope>
    <source>
        <strain evidence="1 2">PG-01</strain>
    </source>
</reference>
<dbReference type="EMBL" id="BBLT01000018">
    <property type="protein sequence ID" value="GAL87783.1"/>
    <property type="molecule type" value="Genomic_DNA"/>
</dbReference>
<dbReference type="Gene3D" id="2.180.10.10">
    <property type="entry name" value="RHS repeat-associated core"/>
    <property type="match status" value="1"/>
</dbReference>
<dbReference type="NCBIfam" id="TIGR03696">
    <property type="entry name" value="Rhs_assc_core"/>
    <property type="match status" value="1"/>
</dbReference>
<sequence>MEKDDELKGSGNSYDFGARFYDARLGRWMSVDPLASKYPEVSTYCYAANSPISIIDIDGRDIYLFFYSQEDSHSGAGHIAVGVGSETNMQYFSHYPVHDNAPGGAHNVTGLTYDKAKNYDVNAGLQQKPPALVIRIKTSGDVDAETVKKLTESLKLEWSATGQNCADGGKQACTIAGVKHAENELISSPARLADYLLNENADKLKNGTISVVEGDVAKFEDKNINNAIISTTTKSTGNYIKAGYNAVKEGVVETTEAVGDFLGDVKSKTLQGISDFNNWTPH</sequence>
<keyword evidence="2" id="KW-1185">Reference proteome</keyword>
<dbReference type="AlphaFoldDB" id="A0A098LP21"/>
<accession>A0A098LP21</accession>
<evidence type="ECO:0000313" key="2">
    <source>
        <dbReference type="Proteomes" id="UP000030185"/>
    </source>
</evidence>
<dbReference type="STRING" id="153721.MYP_5014"/>
<dbReference type="eggNOG" id="COG3209">
    <property type="taxonomic scope" value="Bacteria"/>
</dbReference>
<protein>
    <submittedName>
        <fullName evidence="1">Rhs repeat-associated core domain protein, partial</fullName>
    </submittedName>
</protein>
<dbReference type="InterPro" id="IPR022385">
    <property type="entry name" value="Rhs_assc_core"/>
</dbReference>